<accession>A0A1W6L651</accession>
<sequence length="304" mass="32961">MDISLARTFLEIVAAGSFLRAAERLHVTQTAVSARVRSLEDELGARLFVRNKAGATLTPAGEQFVRHARQLVQVWERARHQVAVPAGRSSVLTIGCEMSLWDPLLLDWLLRMRTDAPQLALRTEVGFPADLIEQVMAGSLDIAVVYAPQQRPGLRIELLIEEKLVLVTTRRGRRAIDPSDYVYVDWGPEFAAQHALAFPELGNAGVIAGLGPLGREYILAAGGSGYIRQAVVRGHLEHGRLHRVPGAPEFLYPAYAVFAEGADEAVVAPALAALKQAAKGAMAPPSRPARRGSIVPPAKRRGRA</sequence>
<dbReference type="Pfam" id="PF00126">
    <property type="entry name" value="HTH_1"/>
    <property type="match status" value="1"/>
</dbReference>
<dbReference type="InterPro" id="IPR036390">
    <property type="entry name" value="WH_DNA-bd_sf"/>
</dbReference>
<dbReference type="STRING" id="946333.A4W93_07480"/>
<comment type="similarity">
    <text evidence="1">Belongs to the LysR transcriptional regulatory family.</text>
</comment>
<dbReference type="Gene3D" id="3.40.190.10">
    <property type="entry name" value="Periplasmic binding protein-like II"/>
    <property type="match status" value="1"/>
</dbReference>
<dbReference type="InterPro" id="IPR005119">
    <property type="entry name" value="LysR_subst-bd"/>
</dbReference>
<evidence type="ECO:0000313" key="5">
    <source>
        <dbReference type="EMBL" id="ARN19765.1"/>
    </source>
</evidence>
<dbReference type="SUPFAM" id="SSF46785">
    <property type="entry name" value="Winged helix' DNA-binding domain"/>
    <property type="match status" value="1"/>
</dbReference>
<protein>
    <submittedName>
        <fullName evidence="5">LysR family transcriptional regulator</fullName>
    </submittedName>
</protein>
<evidence type="ECO:0000256" key="4">
    <source>
        <dbReference type="ARBA" id="ARBA00023163"/>
    </source>
</evidence>
<evidence type="ECO:0000313" key="6">
    <source>
        <dbReference type="Proteomes" id="UP000193427"/>
    </source>
</evidence>
<evidence type="ECO:0000256" key="2">
    <source>
        <dbReference type="ARBA" id="ARBA00023015"/>
    </source>
</evidence>
<name>A0A1W6L651_9BURK</name>
<dbReference type="InterPro" id="IPR036388">
    <property type="entry name" value="WH-like_DNA-bd_sf"/>
</dbReference>
<dbReference type="EMBL" id="CP015118">
    <property type="protein sequence ID" value="ARN19765.1"/>
    <property type="molecule type" value="Genomic_DNA"/>
</dbReference>
<dbReference type="PROSITE" id="PS50931">
    <property type="entry name" value="HTH_LYSR"/>
    <property type="match status" value="1"/>
</dbReference>
<dbReference type="PRINTS" id="PR00039">
    <property type="entry name" value="HTHLYSR"/>
</dbReference>
<evidence type="ECO:0000256" key="3">
    <source>
        <dbReference type="ARBA" id="ARBA00023125"/>
    </source>
</evidence>
<evidence type="ECO:0000256" key="1">
    <source>
        <dbReference type="ARBA" id="ARBA00009437"/>
    </source>
</evidence>
<keyword evidence="6" id="KW-1185">Reference proteome</keyword>
<keyword evidence="2" id="KW-0805">Transcription regulation</keyword>
<dbReference type="GO" id="GO:0003700">
    <property type="term" value="F:DNA-binding transcription factor activity"/>
    <property type="evidence" value="ECO:0007669"/>
    <property type="project" value="InterPro"/>
</dbReference>
<dbReference type="PANTHER" id="PTHR30579:SF8">
    <property type="entry name" value="HTH-TYPE TRANSCRIPTIONAL REGULATOR HDFR"/>
    <property type="match status" value="1"/>
</dbReference>
<reference evidence="5 6" key="1">
    <citation type="submission" date="2016-04" db="EMBL/GenBank/DDBJ databases">
        <title>Complete genome sequence of natural rubber-degrading, novel Gram-negative bacterium, Rhizobacter gummiphilus strain NS21.</title>
        <authorList>
            <person name="Tabata M."/>
            <person name="Kasai D."/>
            <person name="Fukuda M."/>
        </authorList>
    </citation>
    <scope>NUCLEOTIDE SEQUENCE [LARGE SCALE GENOMIC DNA]</scope>
    <source>
        <strain evidence="5 6">NS21</strain>
    </source>
</reference>
<dbReference type="Pfam" id="PF03466">
    <property type="entry name" value="LysR_substrate"/>
    <property type="match status" value="1"/>
</dbReference>
<dbReference type="InterPro" id="IPR000847">
    <property type="entry name" value="LysR_HTH_N"/>
</dbReference>
<keyword evidence="4" id="KW-0804">Transcription</keyword>
<dbReference type="InterPro" id="IPR050176">
    <property type="entry name" value="LTTR"/>
</dbReference>
<keyword evidence="3" id="KW-0238">DNA-binding</keyword>
<dbReference type="Gene3D" id="1.10.10.10">
    <property type="entry name" value="Winged helix-like DNA-binding domain superfamily/Winged helix DNA-binding domain"/>
    <property type="match status" value="1"/>
</dbReference>
<dbReference type="OrthoDB" id="464481at2"/>
<dbReference type="CDD" id="cd05466">
    <property type="entry name" value="PBP2_LTTR_substrate"/>
    <property type="match status" value="1"/>
</dbReference>
<dbReference type="PANTHER" id="PTHR30579">
    <property type="entry name" value="TRANSCRIPTIONAL REGULATOR"/>
    <property type="match status" value="1"/>
</dbReference>
<organism evidence="5 6">
    <name type="scientific">Piscinibacter gummiphilus</name>
    <dbReference type="NCBI Taxonomy" id="946333"/>
    <lineage>
        <taxon>Bacteria</taxon>
        <taxon>Pseudomonadati</taxon>
        <taxon>Pseudomonadota</taxon>
        <taxon>Betaproteobacteria</taxon>
        <taxon>Burkholderiales</taxon>
        <taxon>Sphaerotilaceae</taxon>
        <taxon>Piscinibacter</taxon>
    </lineage>
</organism>
<dbReference type="AlphaFoldDB" id="A0A1W6L651"/>
<dbReference type="GO" id="GO:0003677">
    <property type="term" value="F:DNA binding"/>
    <property type="evidence" value="ECO:0007669"/>
    <property type="project" value="UniProtKB-KW"/>
</dbReference>
<gene>
    <name evidence="5" type="ORF">A4W93_07480</name>
</gene>
<dbReference type="RefSeq" id="WP_085750033.1">
    <property type="nucleotide sequence ID" value="NZ_BSPR01000008.1"/>
</dbReference>
<dbReference type="SUPFAM" id="SSF53850">
    <property type="entry name" value="Periplasmic binding protein-like II"/>
    <property type="match status" value="1"/>
</dbReference>
<dbReference type="KEGG" id="rgu:A4W93_07480"/>
<proteinExistence type="inferred from homology"/>
<dbReference type="Proteomes" id="UP000193427">
    <property type="component" value="Chromosome"/>
</dbReference>
<dbReference type="FunFam" id="1.10.10.10:FF:000001">
    <property type="entry name" value="LysR family transcriptional regulator"/>
    <property type="match status" value="1"/>
</dbReference>